<evidence type="ECO:0000313" key="2">
    <source>
        <dbReference type="Proteomes" id="UP001417504"/>
    </source>
</evidence>
<dbReference type="EMBL" id="JBBNAE010000001">
    <property type="protein sequence ID" value="KAK9154749.1"/>
    <property type="molecule type" value="Genomic_DNA"/>
</dbReference>
<evidence type="ECO:0000313" key="1">
    <source>
        <dbReference type="EMBL" id="KAK9154749.1"/>
    </source>
</evidence>
<comment type="caution">
    <text evidence="1">The sequence shown here is derived from an EMBL/GenBank/DDBJ whole genome shotgun (WGS) entry which is preliminary data.</text>
</comment>
<name>A0AAP0PUC6_9MAGN</name>
<organism evidence="1 2">
    <name type="scientific">Stephania japonica</name>
    <dbReference type="NCBI Taxonomy" id="461633"/>
    <lineage>
        <taxon>Eukaryota</taxon>
        <taxon>Viridiplantae</taxon>
        <taxon>Streptophyta</taxon>
        <taxon>Embryophyta</taxon>
        <taxon>Tracheophyta</taxon>
        <taxon>Spermatophyta</taxon>
        <taxon>Magnoliopsida</taxon>
        <taxon>Ranunculales</taxon>
        <taxon>Menispermaceae</taxon>
        <taxon>Menispermoideae</taxon>
        <taxon>Cissampelideae</taxon>
        <taxon>Stephania</taxon>
    </lineage>
</organism>
<dbReference type="AlphaFoldDB" id="A0AAP0PUC6"/>
<reference evidence="1 2" key="1">
    <citation type="submission" date="2024-01" db="EMBL/GenBank/DDBJ databases">
        <title>Genome assemblies of Stephania.</title>
        <authorList>
            <person name="Yang L."/>
        </authorList>
    </citation>
    <scope>NUCLEOTIDE SEQUENCE [LARGE SCALE GENOMIC DNA]</scope>
    <source>
        <strain evidence="1">QJT</strain>
        <tissue evidence="1">Leaf</tissue>
    </source>
</reference>
<keyword evidence="2" id="KW-1185">Reference proteome</keyword>
<gene>
    <name evidence="1" type="ORF">Sjap_002229</name>
</gene>
<accession>A0AAP0PUC6</accession>
<sequence>MASLKAVLDHKIVDLVALTGAQRPLLKSHACSSARSVVPSVCVCLQGPMGTNKCALATTAGRPREGDPNVHELQFQISRFSLVFMHELYIYVNLH</sequence>
<proteinExistence type="predicted"/>
<protein>
    <submittedName>
        <fullName evidence="1">Uncharacterized protein</fullName>
    </submittedName>
</protein>
<dbReference type="Proteomes" id="UP001417504">
    <property type="component" value="Unassembled WGS sequence"/>
</dbReference>